<evidence type="ECO:0000313" key="3">
    <source>
        <dbReference type="EMBL" id="KAK7036239.1"/>
    </source>
</evidence>
<comment type="caution">
    <text evidence="3">The sequence shown here is derived from an EMBL/GenBank/DDBJ whole genome shotgun (WGS) entry which is preliminary data.</text>
</comment>
<organism evidence="3 4">
    <name type="scientific">Favolaschia claudopus</name>
    <dbReference type="NCBI Taxonomy" id="2862362"/>
    <lineage>
        <taxon>Eukaryota</taxon>
        <taxon>Fungi</taxon>
        <taxon>Dikarya</taxon>
        <taxon>Basidiomycota</taxon>
        <taxon>Agaricomycotina</taxon>
        <taxon>Agaricomycetes</taxon>
        <taxon>Agaricomycetidae</taxon>
        <taxon>Agaricales</taxon>
        <taxon>Marasmiineae</taxon>
        <taxon>Mycenaceae</taxon>
        <taxon>Favolaschia</taxon>
    </lineage>
</organism>
<proteinExistence type="predicted"/>
<keyword evidence="2" id="KW-0732">Signal</keyword>
<feature type="region of interest" description="Disordered" evidence="1">
    <location>
        <begin position="23"/>
        <end position="44"/>
    </location>
</feature>
<evidence type="ECO:0000313" key="4">
    <source>
        <dbReference type="Proteomes" id="UP001362999"/>
    </source>
</evidence>
<name>A0AAW0CA92_9AGAR</name>
<evidence type="ECO:0000256" key="1">
    <source>
        <dbReference type="SAM" id="MobiDB-lite"/>
    </source>
</evidence>
<dbReference type="Proteomes" id="UP001362999">
    <property type="component" value="Unassembled WGS sequence"/>
</dbReference>
<sequence length="96" mass="9905">MYLFALFCFFTIFVATFAAPISTQTHSKAKPEIPASRETAAPTAKPVASAAAASSHAGVQTQSADIFAAVDLPGTHIGIEEEERAKPKGPGGCIVS</sequence>
<accession>A0AAW0CA92</accession>
<gene>
    <name evidence="3" type="ORF">R3P38DRAFT_618644</name>
</gene>
<feature type="signal peptide" evidence="2">
    <location>
        <begin position="1"/>
        <end position="18"/>
    </location>
</feature>
<reference evidence="3 4" key="1">
    <citation type="journal article" date="2024" name="J Genomics">
        <title>Draft genome sequencing and assembly of Favolaschia claudopus CIRM-BRFM 2984 isolated from oak limbs.</title>
        <authorList>
            <person name="Navarro D."/>
            <person name="Drula E."/>
            <person name="Chaduli D."/>
            <person name="Cazenave R."/>
            <person name="Ahrendt S."/>
            <person name="Wang J."/>
            <person name="Lipzen A."/>
            <person name="Daum C."/>
            <person name="Barry K."/>
            <person name="Grigoriev I.V."/>
            <person name="Favel A."/>
            <person name="Rosso M.N."/>
            <person name="Martin F."/>
        </authorList>
    </citation>
    <scope>NUCLEOTIDE SEQUENCE [LARGE SCALE GENOMIC DNA]</scope>
    <source>
        <strain evidence="3 4">CIRM-BRFM 2984</strain>
    </source>
</reference>
<keyword evidence="4" id="KW-1185">Reference proteome</keyword>
<protein>
    <submittedName>
        <fullName evidence="3">Uncharacterized protein</fullName>
    </submittedName>
</protein>
<dbReference type="EMBL" id="JAWWNJ010000019">
    <property type="protein sequence ID" value="KAK7036239.1"/>
    <property type="molecule type" value="Genomic_DNA"/>
</dbReference>
<evidence type="ECO:0000256" key="2">
    <source>
        <dbReference type="SAM" id="SignalP"/>
    </source>
</evidence>
<dbReference type="AlphaFoldDB" id="A0AAW0CA92"/>
<feature type="chain" id="PRO_5043642683" evidence="2">
    <location>
        <begin position="19"/>
        <end position="96"/>
    </location>
</feature>